<feature type="region of interest" description="Disordered" evidence="1">
    <location>
        <begin position="46"/>
        <end position="100"/>
    </location>
</feature>
<protein>
    <recommendedName>
        <fullName evidence="4">WxL domain surface cell wall-binding</fullName>
    </recommendedName>
</protein>
<feature type="compositionally biased region" description="Pro residues" evidence="1">
    <location>
        <begin position="59"/>
        <end position="68"/>
    </location>
</feature>
<evidence type="ECO:0000313" key="3">
    <source>
        <dbReference type="Proteomes" id="UP001500466"/>
    </source>
</evidence>
<organism evidence="2 3">
    <name type="scientific">Yinghuangia aomiensis</name>
    <dbReference type="NCBI Taxonomy" id="676205"/>
    <lineage>
        <taxon>Bacteria</taxon>
        <taxon>Bacillati</taxon>
        <taxon>Actinomycetota</taxon>
        <taxon>Actinomycetes</taxon>
        <taxon>Kitasatosporales</taxon>
        <taxon>Streptomycetaceae</taxon>
        <taxon>Yinghuangia</taxon>
    </lineage>
</organism>
<evidence type="ECO:0000256" key="1">
    <source>
        <dbReference type="SAM" id="MobiDB-lite"/>
    </source>
</evidence>
<reference evidence="3" key="1">
    <citation type="journal article" date="2019" name="Int. J. Syst. Evol. Microbiol.">
        <title>The Global Catalogue of Microorganisms (GCM) 10K type strain sequencing project: providing services to taxonomists for standard genome sequencing and annotation.</title>
        <authorList>
            <consortium name="The Broad Institute Genomics Platform"/>
            <consortium name="The Broad Institute Genome Sequencing Center for Infectious Disease"/>
            <person name="Wu L."/>
            <person name="Ma J."/>
        </authorList>
    </citation>
    <scope>NUCLEOTIDE SEQUENCE [LARGE SCALE GENOMIC DNA]</scope>
    <source>
        <strain evidence="3">JCM 17986</strain>
    </source>
</reference>
<comment type="caution">
    <text evidence="2">The sequence shown here is derived from an EMBL/GenBank/DDBJ whole genome shotgun (WGS) entry which is preliminary data.</text>
</comment>
<feature type="compositionally biased region" description="Low complexity" evidence="1">
    <location>
        <begin position="69"/>
        <end position="82"/>
    </location>
</feature>
<evidence type="ECO:0000313" key="2">
    <source>
        <dbReference type="EMBL" id="GAA4964251.1"/>
    </source>
</evidence>
<name>A0ABP9H8V7_9ACTN</name>
<dbReference type="EMBL" id="BAABHS010000009">
    <property type="protein sequence ID" value="GAA4964251.1"/>
    <property type="molecule type" value="Genomic_DNA"/>
</dbReference>
<gene>
    <name evidence="2" type="ORF">GCM10023205_30390</name>
</gene>
<keyword evidence="3" id="KW-1185">Reference proteome</keyword>
<sequence length="269" mass="26268">MTYRPGAGTAALLSTAFAVAVMTAVLASFLLFPGSGCNADGCGSADDPQVGAMGDQSPSSPPAPPPASTAPAAPTDDPFGTPGTPGGPSGGTPTDAGDLRFDTQVAGPAAATGSGGDPAGISAMLLPGPLRVVTPAPGGSGYLKVNSVTGNAEGRIAPVLVQDFRGSRSGWTLTATMSDFSAAGGSKLDADKLNWVPKCGAHPGPSSYPSTPVAGSPVATNRTALLCSTPSLPSVTGGQFDVEADLRLQLPDRGSGGGTYTATLVLTLA</sequence>
<accession>A0ABP9H8V7</accession>
<dbReference type="RefSeq" id="WP_345675978.1">
    <property type="nucleotide sequence ID" value="NZ_BAABHS010000009.1"/>
</dbReference>
<evidence type="ECO:0008006" key="4">
    <source>
        <dbReference type="Google" id="ProtNLM"/>
    </source>
</evidence>
<proteinExistence type="predicted"/>
<dbReference type="Proteomes" id="UP001500466">
    <property type="component" value="Unassembled WGS sequence"/>
</dbReference>